<keyword evidence="2" id="KW-1133">Transmembrane helix</keyword>
<protein>
    <recommendedName>
        <fullName evidence="4">DUF7137 domain-containing protein</fullName>
    </recommendedName>
</protein>
<dbReference type="InterPro" id="IPR055561">
    <property type="entry name" value="DUF7137"/>
</dbReference>
<feature type="compositionally biased region" description="Basic and acidic residues" evidence="1">
    <location>
        <begin position="54"/>
        <end position="82"/>
    </location>
</feature>
<keyword evidence="6" id="KW-1185">Reference proteome</keyword>
<sequence length="295" mass="31677">MRPSQLLAAVVALSSVTAATSNVFDSINALAGAHHMFEARQDNEDKSSAQGDKTSAKDDKAPQTTEPPKESGKSSDKNDQSEKPTGTKGDSKATNSKGDSSDKASKTSSKPKVTNFGPDVQPGGIAMITPNAMLGPQYYKVGDWVTFAWNYTSVSVMPTAIDILASCSVNQATYTISVNHSVKATDTILWDTGAYASQHPNGPNFVSEMYTLLVYDSKSSVSAVPKPGYLSPFTQYRFGMYLPQPYVPFAEYECPNCLKNDALSLLMSPTTKVLFVTSATTIASFLYFANAFGLF</sequence>
<keyword evidence="3" id="KW-0732">Signal</keyword>
<dbReference type="EMBL" id="WVTA01000011">
    <property type="protein sequence ID" value="KAK3203413.1"/>
    <property type="molecule type" value="Genomic_DNA"/>
</dbReference>
<organism evidence="5 6">
    <name type="scientific">Pseudopithomyces chartarum</name>
    <dbReference type="NCBI Taxonomy" id="1892770"/>
    <lineage>
        <taxon>Eukaryota</taxon>
        <taxon>Fungi</taxon>
        <taxon>Dikarya</taxon>
        <taxon>Ascomycota</taxon>
        <taxon>Pezizomycotina</taxon>
        <taxon>Dothideomycetes</taxon>
        <taxon>Pleosporomycetidae</taxon>
        <taxon>Pleosporales</taxon>
        <taxon>Massarineae</taxon>
        <taxon>Didymosphaeriaceae</taxon>
        <taxon>Pseudopithomyces</taxon>
    </lineage>
</organism>
<name>A0AAN6LUL5_9PLEO</name>
<feature type="transmembrane region" description="Helical" evidence="2">
    <location>
        <begin position="273"/>
        <end position="294"/>
    </location>
</feature>
<proteinExistence type="predicted"/>
<dbReference type="PANTHER" id="PTHR42028:SF1">
    <property type="entry name" value="YALI0E30657P"/>
    <property type="match status" value="1"/>
</dbReference>
<dbReference type="AlphaFoldDB" id="A0AAN6LUL5"/>
<dbReference type="Proteomes" id="UP001280581">
    <property type="component" value="Unassembled WGS sequence"/>
</dbReference>
<feature type="chain" id="PRO_5043009921" description="DUF7137 domain-containing protein" evidence="3">
    <location>
        <begin position="22"/>
        <end position="295"/>
    </location>
</feature>
<reference evidence="5 6" key="1">
    <citation type="submission" date="2021-02" db="EMBL/GenBank/DDBJ databases">
        <title>Genome assembly of Pseudopithomyces chartarum.</title>
        <authorList>
            <person name="Jauregui R."/>
            <person name="Singh J."/>
            <person name="Voisey C."/>
        </authorList>
    </citation>
    <scope>NUCLEOTIDE SEQUENCE [LARGE SCALE GENOMIC DNA]</scope>
    <source>
        <strain evidence="5 6">AGR01</strain>
    </source>
</reference>
<evidence type="ECO:0000313" key="6">
    <source>
        <dbReference type="Proteomes" id="UP001280581"/>
    </source>
</evidence>
<gene>
    <name evidence="5" type="ORF">GRF29_112g1269037</name>
</gene>
<feature type="compositionally biased region" description="Basic and acidic residues" evidence="1">
    <location>
        <begin position="38"/>
        <end position="47"/>
    </location>
</feature>
<keyword evidence="2" id="KW-0472">Membrane</keyword>
<evidence type="ECO:0000259" key="4">
    <source>
        <dbReference type="Pfam" id="PF23585"/>
    </source>
</evidence>
<evidence type="ECO:0000313" key="5">
    <source>
        <dbReference type="EMBL" id="KAK3203413.1"/>
    </source>
</evidence>
<dbReference type="PANTHER" id="PTHR42028">
    <property type="entry name" value="CHROMOSOME 1, WHOLE GENOME SHOTGUN SEQUENCE"/>
    <property type="match status" value="1"/>
</dbReference>
<evidence type="ECO:0000256" key="2">
    <source>
        <dbReference type="SAM" id="Phobius"/>
    </source>
</evidence>
<keyword evidence="2" id="KW-0812">Transmembrane</keyword>
<feature type="region of interest" description="Disordered" evidence="1">
    <location>
        <begin position="38"/>
        <end position="124"/>
    </location>
</feature>
<feature type="signal peptide" evidence="3">
    <location>
        <begin position="1"/>
        <end position="21"/>
    </location>
</feature>
<accession>A0AAN6LUL5</accession>
<dbReference type="Pfam" id="PF23585">
    <property type="entry name" value="DUF7137"/>
    <property type="match status" value="1"/>
</dbReference>
<comment type="caution">
    <text evidence="5">The sequence shown here is derived from an EMBL/GenBank/DDBJ whole genome shotgun (WGS) entry which is preliminary data.</text>
</comment>
<evidence type="ECO:0000256" key="1">
    <source>
        <dbReference type="SAM" id="MobiDB-lite"/>
    </source>
</evidence>
<feature type="domain" description="DUF7137" evidence="4">
    <location>
        <begin position="120"/>
        <end position="255"/>
    </location>
</feature>
<evidence type="ECO:0000256" key="3">
    <source>
        <dbReference type="SAM" id="SignalP"/>
    </source>
</evidence>